<dbReference type="Proteomes" id="UP000593910">
    <property type="component" value="Chromosome"/>
</dbReference>
<keyword evidence="1" id="KW-0472">Membrane</keyword>
<proteinExistence type="predicted"/>
<protein>
    <submittedName>
        <fullName evidence="2">Uncharacterized protein</fullName>
    </submittedName>
</protein>
<reference evidence="2 3" key="1">
    <citation type="submission" date="2019-06" db="EMBL/GenBank/DDBJ databases">
        <title>Sulfurimonas gotlandica sp. nov., a chemoautotrophic and psychrotolerant epsilonproteobacterium isolated from a pelagic redoxcline, and an emended description of the genus Sulfurimonas.</title>
        <authorList>
            <person name="Wang S."/>
            <person name="Jiang L."/>
            <person name="Shao Z."/>
        </authorList>
    </citation>
    <scope>NUCLEOTIDE SEQUENCE [LARGE SCALE GENOMIC DNA]</scope>
    <source>
        <strain evidence="2 3">B2</strain>
    </source>
</reference>
<keyword evidence="3" id="KW-1185">Reference proteome</keyword>
<keyword evidence="1" id="KW-0812">Transmembrane</keyword>
<dbReference type="RefSeq" id="WP_193112706.1">
    <property type="nucleotide sequence ID" value="NZ_CP041165.1"/>
</dbReference>
<feature type="transmembrane region" description="Helical" evidence="1">
    <location>
        <begin position="147"/>
        <end position="169"/>
    </location>
</feature>
<gene>
    <name evidence="2" type="ORF">FJR03_06395</name>
</gene>
<feature type="transmembrane region" description="Helical" evidence="1">
    <location>
        <begin position="87"/>
        <end position="107"/>
    </location>
</feature>
<evidence type="ECO:0000313" key="3">
    <source>
        <dbReference type="Proteomes" id="UP000593910"/>
    </source>
</evidence>
<evidence type="ECO:0000313" key="2">
    <source>
        <dbReference type="EMBL" id="QOP41392.1"/>
    </source>
</evidence>
<organism evidence="2 3">
    <name type="scientific">Sulfurimonas marina</name>
    <dbReference type="NCBI Taxonomy" id="2590551"/>
    <lineage>
        <taxon>Bacteria</taxon>
        <taxon>Pseudomonadati</taxon>
        <taxon>Campylobacterota</taxon>
        <taxon>Epsilonproteobacteria</taxon>
        <taxon>Campylobacterales</taxon>
        <taxon>Sulfurimonadaceae</taxon>
        <taxon>Sulfurimonas</taxon>
    </lineage>
</organism>
<name>A0A7M1AYC0_9BACT</name>
<dbReference type="EMBL" id="CP041165">
    <property type="protein sequence ID" value="QOP41392.1"/>
    <property type="molecule type" value="Genomic_DNA"/>
</dbReference>
<dbReference type="KEGG" id="smax:FJR03_06395"/>
<evidence type="ECO:0000256" key="1">
    <source>
        <dbReference type="SAM" id="Phobius"/>
    </source>
</evidence>
<accession>A0A7M1AYC0</accession>
<keyword evidence="1" id="KW-1133">Transmembrane helix</keyword>
<dbReference type="AlphaFoldDB" id="A0A7M1AYC0"/>
<sequence>MMFEKECPCCDYQYNIWNYHLHTQMLPEEDSNYKSLHCLECNHKIQKEETVTFHYLKVLITFIGSIIFAYSVREVFGLWEDIDMFEINIPFMILFYILVYIYSYTFSSLECYTEKTKVLEDSSEQGGNINGIFGQKEKEIASKSKNVIFWMGTVVVLLILFIVLGISSIK</sequence>
<feature type="transmembrane region" description="Helical" evidence="1">
    <location>
        <begin position="53"/>
        <end position="72"/>
    </location>
</feature>